<dbReference type="OrthoDB" id="9801155at2"/>
<evidence type="ECO:0000256" key="2">
    <source>
        <dbReference type="RuleBase" id="RU000461"/>
    </source>
</evidence>
<dbReference type="InterPro" id="IPR036396">
    <property type="entry name" value="Cyt_P450_sf"/>
</dbReference>
<dbReference type="Gene3D" id="1.10.630.10">
    <property type="entry name" value="Cytochrome P450"/>
    <property type="match status" value="1"/>
</dbReference>
<dbReference type="PANTHER" id="PTHR46696:SF1">
    <property type="entry name" value="CYTOCHROME P450 YJIB-RELATED"/>
    <property type="match status" value="1"/>
</dbReference>
<accession>A0A4S4NGZ9</accession>
<dbReference type="GO" id="GO:0004497">
    <property type="term" value="F:monooxygenase activity"/>
    <property type="evidence" value="ECO:0007669"/>
    <property type="project" value="UniProtKB-KW"/>
</dbReference>
<dbReference type="GO" id="GO:0005506">
    <property type="term" value="F:iron ion binding"/>
    <property type="evidence" value="ECO:0007669"/>
    <property type="project" value="InterPro"/>
</dbReference>
<reference evidence="3 4" key="1">
    <citation type="submission" date="2019-04" db="EMBL/GenBank/DDBJ databases">
        <title>Shimia ponticola sp. nov., isolated from seawater.</title>
        <authorList>
            <person name="Kim Y.-O."/>
            <person name="Yoon J.-H."/>
        </authorList>
    </citation>
    <scope>NUCLEOTIDE SEQUENCE [LARGE SCALE GENOMIC DNA]</scope>
    <source>
        <strain evidence="3 4">MYP11</strain>
    </source>
</reference>
<dbReference type="GO" id="GO:0016705">
    <property type="term" value="F:oxidoreductase activity, acting on paired donors, with incorporation or reduction of molecular oxygen"/>
    <property type="evidence" value="ECO:0007669"/>
    <property type="project" value="InterPro"/>
</dbReference>
<keyword evidence="2" id="KW-0349">Heme</keyword>
<comment type="caution">
    <text evidence="3">The sequence shown here is derived from an EMBL/GenBank/DDBJ whole genome shotgun (WGS) entry which is preliminary data.</text>
</comment>
<keyword evidence="2" id="KW-0408">Iron</keyword>
<dbReference type="InterPro" id="IPR017972">
    <property type="entry name" value="Cyt_P450_CS"/>
</dbReference>
<keyword evidence="4" id="KW-1185">Reference proteome</keyword>
<organism evidence="3 4">
    <name type="scientific">Aliishimia ponticola</name>
    <dbReference type="NCBI Taxonomy" id="2499833"/>
    <lineage>
        <taxon>Bacteria</taxon>
        <taxon>Pseudomonadati</taxon>
        <taxon>Pseudomonadota</taxon>
        <taxon>Alphaproteobacteria</taxon>
        <taxon>Rhodobacterales</taxon>
        <taxon>Paracoccaceae</taxon>
        <taxon>Aliishimia</taxon>
    </lineage>
</organism>
<comment type="similarity">
    <text evidence="1 2">Belongs to the cytochrome P450 family.</text>
</comment>
<keyword evidence="2" id="KW-0503">Monooxygenase</keyword>
<dbReference type="Pfam" id="PF00067">
    <property type="entry name" value="p450"/>
    <property type="match status" value="1"/>
</dbReference>
<dbReference type="Proteomes" id="UP000306602">
    <property type="component" value="Unassembled WGS sequence"/>
</dbReference>
<keyword evidence="2" id="KW-0560">Oxidoreductase</keyword>
<evidence type="ECO:0000313" key="3">
    <source>
        <dbReference type="EMBL" id="THH38909.1"/>
    </source>
</evidence>
<evidence type="ECO:0000313" key="4">
    <source>
        <dbReference type="Proteomes" id="UP000306602"/>
    </source>
</evidence>
<dbReference type="InterPro" id="IPR002397">
    <property type="entry name" value="Cyt_P450_B"/>
</dbReference>
<dbReference type="EMBL" id="SRKY01000001">
    <property type="protein sequence ID" value="THH38909.1"/>
    <property type="molecule type" value="Genomic_DNA"/>
</dbReference>
<dbReference type="SUPFAM" id="SSF48264">
    <property type="entry name" value="Cytochrome P450"/>
    <property type="match status" value="1"/>
</dbReference>
<dbReference type="AlphaFoldDB" id="A0A4S4NGZ9"/>
<sequence>MTTAPVTEIDLAAFAADPYPALAAMRKTAPVTFVPQLGAVLLTRRDDVHHWEKQTACLSSDQPGGLMTVLMGQNLMRRDGADHQNERKILFPALSPRTVARHWKPKFEAATRAILDDLKPRGSCDLVRDFAMPVSAHALREITGLTTMTAQEMDSASQAMIDGCANYAGDPAIEARCHAATALIDAHIDRQVAAPPEQSVLAVQVQAGLPMDNTRANVKLVISGGQNEPRDAIAGTALALLDHPDQLALIRQGKADWADAFGEYVRLHSPIGMSPRRAAKQFQINGFDIEAESRVFLMFSSAGRDEAHFTAPDTFDLTRNTGPAIPFGAGPHFCAGAAAARCMITEIALPMLFAALPGLRIDGDAPLHGWAFRGPVRVPVRWTP</sequence>
<dbReference type="PRINTS" id="PR00359">
    <property type="entry name" value="BP450"/>
</dbReference>
<protein>
    <submittedName>
        <fullName evidence="3">Cytochrome P450</fullName>
    </submittedName>
</protein>
<keyword evidence="2" id="KW-0479">Metal-binding</keyword>
<name>A0A4S4NGZ9_9RHOB</name>
<dbReference type="RefSeq" id="WP_136461828.1">
    <property type="nucleotide sequence ID" value="NZ_SRKY01000001.1"/>
</dbReference>
<gene>
    <name evidence="3" type="ORF">E4Z66_04955</name>
</gene>
<evidence type="ECO:0000256" key="1">
    <source>
        <dbReference type="ARBA" id="ARBA00010617"/>
    </source>
</evidence>
<dbReference type="InterPro" id="IPR001128">
    <property type="entry name" value="Cyt_P450"/>
</dbReference>
<dbReference type="GO" id="GO:0020037">
    <property type="term" value="F:heme binding"/>
    <property type="evidence" value="ECO:0007669"/>
    <property type="project" value="InterPro"/>
</dbReference>
<dbReference type="PROSITE" id="PS00086">
    <property type="entry name" value="CYTOCHROME_P450"/>
    <property type="match status" value="1"/>
</dbReference>
<dbReference type="PANTHER" id="PTHR46696">
    <property type="entry name" value="P450, PUTATIVE (EUROFUNG)-RELATED"/>
    <property type="match status" value="1"/>
</dbReference>
<proteinExistence type="inferred from homology"/>